<dbReference type="PROSITE" id="PS00622">
    <property type="entry name" value="HTH_LUXR_1"/>
    <property type="match status" value="1"/>
</dbReference>
<proteinExistence type="predicted"/>
<evidence type="ECO:0000256" key="2">
    <source>
        <dbReference type="ARBA" id="ARBA00023125"/>
    </source>
</evidence>
<name>A0ABN1SMY5_9ACTN</name>
<dbReference type="PANTHER" id="PTHR44688">
    <property type="entry name" value="DNA-BINDING TRANSCRIPTIONAL ACTIVATOR DEVR_DOSR"/>
    <property type="match status" value="1"/>
</dbReference>
<dbReference type="EMBL" id="BAAAIE010000081">
    <property type="protein sequence ID" value="GAA0996694.1"/>
    <property type="molecule type" value="Genomic_DNA"/>
</dbReference>
<evidence type="ECO:0000259" key="5">
    <source>
        <dbReference type="PROSITE" id="PS50043"/>
    </source>
</evidence>
<feature type="domain" description="HTH luxR-type" evidence="5">
    <location>
        <begin position="393"/>
        <end position="458"/>
    </location>
</feature>
<reference evidence="6 7" key="1">
    <citation type="journal article" date="2019" name="Int. J. Syst. Evol. Microbiol.">
        <title>The Global Catalogue of Microorganisms (GCM) 10K type strain sequencing project: providing services to taxonomists for standard genome sequencing and annotation.</title>
        <authorList>
            <consortium name="The Broad Institute Genomics Platform"/>
            <consortium name="The Broad Institute Genome Sequencing Center for Infectious Disease"/>
            <person name="Wu L."/>
            <person name="Ma J."/>
        </authorList>
    </citation>
    <scope>NUCLEOTIDE SEQUENCE [LARGE SCALE GENOMIC DNA]</scope>
    <source>
        <strain evidence="6 7">JCM 11445</strain>
    </source>
</reference>
<dbReference type="Gene3D" id="1.10.10.10">
    <property type="entry name" value="Winged helix-like DNA-binding domain superfamily/Winged helix DNA-binding domain"/>
    <property type="match status" value="1"/>
</dbReference>
<dbReference type="InterPro" id="IPR036388">
    <property type="entry name" value="WH-like_DNA-bd_sf"/>
</dbReference>
<feature type="compositionally biased region" description="Basic and acidic residues" evidence="4">
    <location>
        <begin position="29"/>
        <end position="43"/>
    </location>
</feature>
<dbReference type="InterPro" id="IPR016032">
    <property type="entry name" value="Sig_transdc_resp-reg_C-effctor"/>
</dbReference>
<dbReference type="SUPFAM" id="SSF46894">
    <property type="entry name" value="C-terminal effector domain of the bipartite response regulators"/>
    <property type="match status" value="1"/>
</dbReference>
<evidence type="ECO:0000256" key="4">
    <source>
        <dbReference type="SAM" id="MobiDB-lite"/>
    </source>
</evidence>
<evidence type="ECO:0000313" key="7">
    <source>
        <dbReference type="Proteomes" id="UP001500033"/>
    </source>
</evidence>
<dbReference type="SMART" id="SM00421">
    <property type="entry name" value="HTH_LUXR"/>
    <property type="match status" value="1"/>
</dbReference>
<dbReference type="Pfam" id="PF00196">
    <property type="entry name" value="GerE"/>
    <property type="match status" value="1"/>
</dbReference>
<gene>
    <name evidence="6" type="ORF">GCM10009576_081170</name>
</gene>
<keyword evidence="7" id="KW-1185">Reference proteome</keyword>
<evidence type="ECO:0000313" key="6">
    <source>
        <dbReference type="EMBL" id="GAA0996694.1"/>
    </source>
</evidence>
<accession>A0ABN1SMY5</accession>
<comment type="caution">
    <text evidence="6">The sequence shown here is derived from an EMBL/GenBank/DDBJ whole genome shotgun (WGS) entry which is preliminary data.</text>
</comment>
<evidence type="ECO:0000256" key="1">
    <source>
        <dbReference type="ARBA" id="ARBA00023015"/>
    </source>
</evidence>
<keyword evidence="2" id="KW-0238">DNA-binding</keyword>
<dbReference type="PROSITE" id="PS50043">
    <property type="entry name" value="HTH_LUXR_2"/>
    <property type="match status" value="1"/>
</dbReference>
<keyword evidence="3" id="KW-0804">Transcription</keyword>
<protein>
    <recommendedName>
        <fullName evidence="5">HTH luxR-type domain-containing protein</fullName>
    </recommendedName>
</protein>
<organism evidence="6 7">
    <name type="scientific">Streptomyces rhizosphaericus</name>
    <dbReference type="NCBI Taxonomy" id="114699"/>
    <lineage>
        <taxon>Bacteria</taxon>
        <taxon>Bacillati</taxon>
        <taxon>Actinomycetota</taxon>
        <taxon>Actinomycetes</taxon>
        <taxon>Kitasatosporales</taxon>
        <taxon>Streptomycetaceae</taxon>
        <taxon>Streptomyces</taxon>
        <taxon>Streptomyces violaceusniger group</taxon>
    </lineage>
</organism>
<dbReference type="PANTHER" id="PTHR44688:SF16">
    <property type="entry name" value="DNA-BINDING TRANSCRIPTIONAL ACTIVATOR DEVR_DOSR"/>
    <property type="match status" value="1"/>
</dbReference>
<dbReference type="CDD" id="cd06170">
    <property type="entry name" value="LuxR_C_like"/>
    <property type="match status" value="1"/>
</dbReference>
<feature type="region of interest" description="Disordered" evidence="4">
    <location>
        <begin position="1"/>
        <end position="66"/>
    </location>
</feature>
<dbReference type="PRINTS" id="PR00038">
    <property type="entry name" value="HTHLUXR"/>
</dbReference>
<feature type="compositionally biased region" description="Low complexity" evidence="4">
    <location>
        <begin position="1"/>
        <end position="28"/>
    </location>
</feature>
<sequence length="459" mass="49196">MQETAAGRRPAPIAPGWRNSVGRAGASDRAGDRRPEKAVRDLWRPATPRRGPATYTPGVLLADDGRGLPSEPRTAVRCIELANLGVNRAAVTEQAERVLGPDATRADAYGVWLAILALQYTGDVVSADAQCERLARHPLWSGSVRHQNLLRLLRARSSLMSGDATRASNLLKAALADEGPAFPACLAIAWLIEALVHIGELDQAHEVLLEHGLVGRLSAGLPDRPHVLAARGALHMAMGQFQHAVDDYTACGRTLAALNVVNSTVIPWRSRAAFGALAVQRYDLALALAEDELIAARKWGSARGVGAALHAVAIARRGESSVPLLEEAVQLLDLGQARTELMQALYDLGTLQVERKDVAGGRSRLEAAGAVARECGNAYWAERVRLGLARLSGPDNGRTLTRQEIKIAQLARAGYSNQRIAETLFLAVRTVEFHLSSVYRKLAISGRRELATALGSVAA</sequence>
<evidence type="ECO:0000256" key="3">
    <source>
        <dbReference type="ARBA" id="ARBA00023163"/>
    </source>
</evidence>
<dbReference type="Proteomes" id="UP001500033">
    <property type="component" value="Unassembled WGS sequence"/>
</dbReference>
<keyword evidence="1" id="KW-0805">Transcription regulation</keyword>
<dbReference type="InterPro" id="IPR000792">
    <property type="entry name" value="Tscrpt_reg_LuxR_C"/>
</dbReference>